<sequence>MVKQGRYAGVSKQKRLRQLKQRHQAQEQRAIRPGAVGEFLQVRYHLTQAGQQRPVMRQTMQRFMSRWLANAQDLLDEDEQTTWSMTALTKQAMQQFNRQLPWQGYALLDQEMPRWTAFLTKEVPAVPLQERISLVEPLTVETWQDCLTEQLAVNTMLAMTHNNRQQLQQVQTDQIQSLQTSIQTANGVDWEKVAQLLGLTVTEPDPLTSTMMDNKTKQWLERLNKLTSAKFNADVE</sequence>
<evidence type="ECO:0000313" key="2">
    <source>
        <dbReference type="EMBL" id="KRK25529.1"/>
    </source>
</evidence>
<gene>
    <name evidence="2" type="ORF">FD24_GL003020</name>
</gene>
<reference evidence="2 3" key="1">
    <citation type="journal article" date="2015" name="Genome Announc.">
        <title>Expanding the biotechnology potential of lactobacilli through comparative genomics of 213 strains and associated genera.</title>
        <authorList>
            <person name="Sun Z."/>
            <person name="Harris H.M."/>
            <person name="McCann A."/>
            <person name="Guo C."/>
            <person name="Argimon S."/>
            <person name="Zhang W."/>
            <person name="Yang X."/>
            <person name="Jeffery I.B."/>
            <person name="Cooney J.C."/>
            <person name="Kagawa T.F."/>
            <person name="Liu W."/>
            <person name="Song Y."/>
            <person name="Salvetti E."/>
            <person name="Wrobel A."/>
            <person name="Rasinkangas P."/>
            <person name="Parkhill J."/>
            <person name="Rea M.C."/>
            <person name="O'Sullivan O."/>
            <person name="Ritari J."/>
            <person name="Douillard F.P."/>
            <person name="Paul Ross R."/>
            <person name="Yang R."/>
            <person name="Briner A.E."/>
            <person name="Felis G.E."/>
            <person name="de Vos W.M."/>
            <person name="Barrangou R."/>
            <person name="Klaenhammer T.R."/>
            <person name="Caufield P.W."/>
            <person name="Cui Y."/>
            <person name="Zhang H."/>
            <person name="O'Toole P.W."/>
        </authorList>
    </citation>
    <scope>NUCLEOTIDE SEQUENCE [LARGE SCALE GENOMIC DNA]</scope>
    <source>
        <strain evidence="2 3">DSM 20314</strain>
    </source>
</reference>
<feature type="compositionally biased region" description="Basic residues" evidence="1">
    <location>
        <begin position="12"/>
        <end position="23"/>
    </location>
</feature>
<comment type="caution">
    <text evidence="2">The sequence shown here is derived from an EMBL/GenBank/DDBJ whole genome shotgun (WGS) entry which is preliminary data.</text>
</comment>
<organism evidence="2 3">
    <name type="scientific">Lactiplantibacillus pentosus DSM 20314</name>
    <dbReference type="NCBI Taxonomy" id="1423791"/>
    <lineage>
        <taxon>Bacteria</taxon>
        <taxon>Bacillati</taxon>
        <taxon>Bacillota</taxon>
        <taxon>Bacilli</taxon>
        <taxon>Lactobacillales</taxon>
        <taxon>Lactobacillaceae</taxon>
        <taxon>Lactiplantibacillus</taxon>
    </lineage>
</organism>
<dbReference type="RefSeq" id="WP_050337972.1">
    <property type="nucleotide sequence ID" value="NZ_AZCU01000007.1"/>
</dbReference>
<feature type="region of interest" description="Disordered" evidence="1">
    <location>
        <begin position="1"/>
        <end position="28"/>
    </location>
</feature>
<proteinExistence type="predicted"/>
<dbReference type="GeneID" id="49392521"/>
<dbReference type="Proteomes" id="UP000051020">
    <property type="component" value="Unassembled WGS sequence"/>
</dbReference>
<evidence type="ECO:0000313" key="3">
    <source>
        <dbReference type="Proteomes" id="UP000051020"/>
    </source>
</evidence>
<dbReference type="AlphaFoldDB" id="A0A837RB07"/>
<evidence type="ECO:0000256" key="1">
    <source>
        <dbReference type="SAM" id="MobiDB-lite"/>
    </source>
</evidence>
<protein>
    <submittedName>
        <fullName evidence="2">Uncharacterized protein</fullName>
    </submittedName>
</protein>
<dbReference type="EMBL" id="AZCU01000007">
    <property type="protein sequence ID" value="KRK25529.1"/>
    <property type="molecule type" value="Genomic_DNA"/>
</dbReference>
<name>A0A837RB07_LACPE</name>
<accession>A0A837RB07</accession>